<sequence>MGIPSLSSILADWRKTISSLYSNSSRSLQEPQPRSPDDNDNDIKRQEDSFSDTFSAYLTHRKVYNDVERQEDSFSDTSSAYLTHRKVYKGFTTKSPTSPDLMAPINICPRRLIDTNTLELVEFGEDKPIPSYAILSHRWISGEEVVHNEFIHLQEETKKTSGYLKIEAACEQACEDGIRYIWIDTCCIKQGNHADVKTNITSMYAYYQNAEVCYAYLVDVPGIRDSVDASKWFERGWTLQELLAPRTVIFFDRDWQRIGDKDELQDEIYRETTIPPAVLSGEKSIQDIDVLTRMSWSMRRRTTKRQDEAYCLQGLLGIVVEPDYTEDPYTSFSRLGKALFDARPELKERLGISDDYFNDHTNSLAFWDLLNSRFWDTQYRLSKKTRLSIDELTADKYPV</sequence>
<dbReference type="Proteomes" id="UP001498398">
    <property type="component" value="Unassembled WGS sequence"/>
</dbReference>
<gene>
    <name evidence="3" type="ORF">VKT23_017288</name>
</gene>
<reference evidence="3 4" key="1">
    <citation type="submission" date="2024-01" db="EMBL/GenBank/DDBJ databases">
        <title>A draft genome for the cacao thread blight pathogen Marasmiellus scandens.</title>
        <authorList>
            <person name="Baruah I.K."/>
            <person name="Leung J."/>
            <person name="Bukari Y."/>
            <person name="Amoako-Attah I."/>
            <person name="Meinhardt L.W."/>
            <person name="Bailey B.A."/>
            <person name="Cohen S.P."/>
        </authorList>
    </citation>
    <scope>NUCLEOTIDE SEQUENCE [LARGE SCALE GENOMIC DNA]</scope>
    <source>
        <strain evidence="3 4">GH-19</strain>
    </source>
</reference>
<evidence type="ECO:0000256" key="1">
    <source>
        <dbReference type="SAM" id="MobiDB-lite"/>
    </source>
</evidence>
<dbReference type="InterPro" id="IPR010730">
    <property type="entry name" value="HET"/>
</dbReference>
<protein>
    <recommendedName>
        <fullName evidence="2">Heterokaryon incompatibility domain-containing protein</fullName>
    </recommendedName>
</protein>
<name>A0ABR1IUQ1_9AGAR</name>
<proteinExistence type="predicted"/>
<evidence type="ECO:0000313" key="4">
    <source>
        <dbReference type="Proteomes" id="UP001498398"/>
    </source>
</evidence>
<comment type="caution">
    <text evidence="3">The sequence shown here is derived from an EMBL/GenBank/DDBJ whole genome shotgun (WGS) entry which is preliminary data.</text>
</comment>
<organism evidence="3 4">
    <name type="scientific">Marasmiellus scandens</name>
    <dbReference type="NCBI Taxonomy" id="2682957"/>
    <lineage>
        <taxon>Eukaryota</taxon>
        <taxon>Fungi</taxon>
        <taxon>Dikarya</taxon>
        <taxon>Basidiomycota</taxon>
        <taxon>Agaricomycotina</taxon>
        <taxon>Agaricomycetes</taxon>
        <taxon>Agaricomycetidae</taxon>
        <taxon>Agaricales</taxon>
        <taxon>Marasmiineae</taxon>
        <taxon>Omphalotaceae</taxon>
        <taxon>Marasmiellus</taxon>
    </lineage>
</organism>
<dbReference type="EMBL" id="JBANRG010000070">
    <property type="protein sequence ID" value="KAK7440037.1"/>
    <property type="molecule type" value="Genomic_DNA"/>
</dbReference>
<feature type="region of interest" description="Disordered" evidence="1">
    <location>
        <begin position="22"/>
        <end position="46"/>
    </location>
</feature>
<dbReference type="PANTHER" id="PTHR10622">
    <property type="entry name" value="HET DOMAIN-CONTAINING PROTEIN"/>
    <property type="match status" value="1"/>
</dbReference>
<evidence type="ECO:0000259" key="2">
    <source>
        <dbReference type="Pfam" id="PF06985"/>
    </source>
</evidence>
<accession>A0ABR1IUQ1</accession>
<dbReference type="Pfam" id="PF06985">
    <property type="entry name" value="HET"/>
    <property type="match status" value="1"/>
</dbReference>
<feature type="domain" description="Heterokaryon incompatibility" evidence="2">
    <location>
        <begin position="132"/>
        <end position="217"/>
    </location>
</feature>
<evidence type="ECO:0000313" key="3">
    <source>
        <dbReference type="EMBL" id="KAK7440037.1"/>
    </source>
</evidence>
<keyword evidence="4" id="KW-1185">Reference proteome</keyword>
<feature type="compositionally biased region" description="Basic and acidic residues" evidence="1">
    <location>
        <begin position="35"/>
        <end position="46"/>
    </location>
</feature>
<dbReference type="PANTHER" id="PTHR10622:SF10">
    <property type="entry name" value="HET DOMAIN-CONTAINING PROTEIN"/>
    <property type="match status" value="1"/>
</dbReference>